<organism evidence="12 13">
    <name type="scientific">Kordiimonas lacus</name>
    <dbReference type="NCBI Taxonomy" id="637679"/>
    <lineage>
        <taxon>Bacteria</taxon>
        <taxon>Pseudomonadati</taxon>
        <taxon>Pseudomonadota</taxon>
        <taxon>Alphaproteobacteria</taxon>
        <taxon>Kordiimonadales</taxon>
        <taxon>Kordiimonadaceae</taxon>
        <taxon>Kordiimonas</taxon>
    </lineage>
</organism>
<keyword evidence="8" id="KW-0998">Cell outer membrane</keyword>
<comment type="similarity">
    <text evidence="9">Belongs to the TonB-dependent receptor family.</text>
</comment>
<evidence type="ECO:0000256" key="2">
    <source>
        <dbReference type="ARBA" id="ARBA00022448"/>
    </source>
</evidence>
<gene>
    <name evidence="12" type="ORF">SAMN04488071_0548</name>
</gene>
<accession>A0A1G6UCY6</accession>
<evidence type="ECO:0000256" key="5">
    <source>
        <dbReference type="ARBA" id="ARBA00023004"/>
    </source>
</evidence>
<evidence type="ECO:0000256" key="6">
    <source>
        <dbReference type="ARBA" id="ARBA00023077"/>
    </source>
</evidence>
<dbReference type="AlphaFoldDB" id="A0A1G6UCY6"/>
<evidence type="ECO:0000256" key="8">
    <source>
        <dbReference type="ARBA" id="ARBA00023237"/>
    </source>
</evidence>
<evidence type="ECO:0000256" key="9">
    <source>
        <dbReference type="RuleBase" id="RU003357"/>
    </source>
</evidence>
<evidence type="ECO:0000313" key="13">
    <source>
        <dbReference type="Proteomes" id="UP000183685"/>
    </source>
</evidence>
<dbReference type="InterPro" id="IPR036942">
    <property type="entry name" value="Beta-barrel_TonB_sf"/>
</dbReference>
<dbReference type="InterPro" id="IPR000531">
    <property type="entry name" value="Beta-barrel_TonB"/>
</dbReference>
<dbReference type="OrthoDB" id="8477699at2"/>
<dbReference type="PANTHER" id="PTHR47234:SF2">
    <property type="entry name" value="TONB-DEPENDENT RECEPTOR"/>
    <property type="match status" value="1"/>
</dbReference>
<feature type="domain" description="Secretin/TonB short N-terminal" evidence="11">
    <location>
        <begin position="62"/>
        <end position="113"/>
    </location>
</feature>
<dbReference type="Gene3D" id="2.170.130.10">
    <property type="entry name" value="TonB-dependent receptor, plug domain"/>
    <property type="match status" value="1"/>
</dbReference>
<dbReference type="STRING" id="637679.GCA_001550055_00342"/>
<keyword evidence="13" id="KW-1185">Reference proteome</keyword>
<dbReference type="GO" id="GO:0006826">
    <property type="term" value="P:iron ion transport"/>
    <property type="evidence" value="ECO:0007669"/>
    <property type="project" value="UniProtKB-KW"/>
</dbReference>
<keyword evidence="6 9" id="KW-0798">TonB box</keyword>
<dbReference type="Pfam" id="PF07715">
    <property type="entry name" value="Plug"/>
    <property type="match status" value="1"/>
</dbReference>
<keyword evidence="3" id="KW-0406">Ion transport</keyword>
<reference evidence="12 13" key="1">
    <citation type="submission" date="2016-10" db="EMBL/GenBank/DDBJ databases">
        <authorList>
            <person name="de Groot N.N."/>
        </authorList>
    </citation>
    <scope>NUCLEOTIDE SEQUENCE [LARGE SCALE GENOMIC DNA]</scope>
    <source>
        <strain evidence="12 13">CGMCC 1.9109</strain>
    </source>
</reference>
<feature type="chain" id="PRO_5010360435" evidence="10">
    <location>
        <begin position="25"/>
        <end position="1064"/>
    </location>
</feature>
<dbReference type="Proteomes" id="UP000183685">
    <property type="component" value="Unassembled WGS sequence"/>
</dbReference>
<dbReference type="InterPro" id="IPR012910">
    <property type="entry name" value="Plug_dom"/>
</dbReference>
<evidence type="ECO:0000313" key="12">
    <source>
        <dbReference type="EMBL" id="SDD39183.1"/>
    </source>
</evidence>
<evidence type="ECO:0000256" key="7">
    <source>
        <dbReference type="ARBA" id="ARBA00023136"/>
    </source>
</evidence>
<dbReference type="SMART" id="SM00965">
    <property type="entry name" value="STN"/>
    <property type="match status" value="1"/>
</dbReference>
<dbReference type="SUPFAM" id="SSF56935">
    <property type="entry name" value="Porins"/>
    <property type="match status" value="1"/>
</dbReference>
<dbReference type="Gene3D" id="2.40.170.20">
    <property type="entry name" value="TonB-dependent receptor, beta-barrel domain"/>
    <property type="match status" value="1"/>
</dbReference>
<comment type="subcellular location">
    <subcellularLocation>
        <location evidence="1 9">Cell outer membrane</location>
    </subcellularLocation>
</comment>
<evidence type="ECO:0000256" key="10">
    <source>
        <dbReference type="SAM" id="SignalP"/>
    </source>
</evidence>
<sequence length="1064" mass="114498">MKCSGLTSVSYLAVTLAIGGPVFASEIAATNEVASINTMVQFDLTGKALSDALLEFTDLTGLGLVFDSRLVAGKDAPDLAGQYSAKVALDLLLANSGLHVVDVGGNTLAIVPVRPVITRPVGGGSGFVPVTDTGSLSLSATAVIDELLIVGTRTSNPPYYKFKPTQALGGEDVQFGGKVNVSDFLFELPSMLSDITSANTTIFGTPAGLNMADLRGIGPERTLVLVNGRRFVPTFGGSLTLYGVDLNSIPASLVERIEIINGGAATSYGGEAVSGVVNFTLQDHLDGWSGAVQGGVTERGDREEILATLTFGNEFSEGKGSVIASLTIDDQSGLYMSDREVTSNPSGFALNGRRSFEEGAVFTRGFGGSSTTPTGHIQSVALSNGEIASLDGRYYFNDTGTGIAPADGSLSQIYNFAEGHTLITPIDRLFATLNLNYDISRGHKLVFENSLADTNVISQLAPIPLGIGSGLNREDGTPVTVPLNNPYIPDDLRDLLTDQGFAGAEGLILSRRMVELGPRRTYISRRTLRSLIGFQGMMAPGWSYDVYYQFGRNEVDEERDGLLDIKNYAAAINPETCSRTVGCSVINPFGYGHLSDAQIDFLKAPNAKRKISTRQNVFSFAISGPLDGFTDEDTKLTLGLEYRHEALDDEPDPALEVRPVSGSLVFPGSSGGFDAIEGFFDVTAPLLKDKRFAKELTATFGLRLSDFSTTSGIVNWHAGGYWAPGGGVSVRLSFQSGRRPPNIAELFAGGPSGFDTFQDPCSQIIRFDVSTLAKNCRSKGRLGVPDGFEQSQSFVDIQSFGNPNLSEERSTNLTWGMTFDSEGLFDHFPGRLRVSVDTYRIKVSNYIVNLDADQLLDVCYQSEGLTNLFCGDNPVTGSPYIQRDPSTGSLLAVTGTIFNAGQFWLKGYDVELQYLLDLKGQGHFLDGISVTGLYSRNLDTKLQNSVDGPIEDLRGLPKYPKHRIQAGISFDMGNVTVDWDVRFRGTAVSNLALIDVPEGQVPAVFYNDVAARFRVNEHVTVYGGIRNLFDETAPRVFGGSVQDTFPEFYDTVGRRFYLGAVFDF</sequence>
<keyword evidence="5" id="KW-0408">Iron</keyword>
<keyword evidence="12" id="KW-0675">Receptor</keyword>
<dbReference type="InterPro" id="IPR037066">
    <property type="entry name" value="Plug_dom_sf"/>
</dbReference>
<keyword evidence="2" id="KW-0813">Transport</keyword>
<evidence type="ECO:0000256" key="4">
    <source>
        <dbReference type="ARBA" id="ARBA00022729"/>
    </source>
</evidence>
<evidence type="ECO:0000256" key="3">
    <source>
        <dbReference type="ARBA" id="ARBA00022496"/>
    </source>
</evidence>
<keyword evidence="7 9" id="KW-0472">Membrane</keyword>
<dbReference type="InterPro" id="IPR011662">
    <property type="entry name" value="Secretin/TonB_short_N"/>
</dbReference>
<dbReference type="PROSITE" id="PS01156">
    <property type="entry name" value="TONB_DEPENDENT_REC_2"/>
    <property type="match status" value="1"/>
</dbReference>
<proteinExistence type="inferred from homology"/>
<evidence type="ECO:0000256" key="1">
    <source>
        <dbReference type="ARBA" id="ARBA00004442"/>
    </source>
</evidence>
<evidence type="ECO:0000259" key="11">
    <source>
        <dbReference type="SMART" id="SM00965"/>
    </source>
</evidence>
<dbReference type="PANTHER" id="PTHR47234">
    <property type="match status" value="1"/>
</dbReference>
<feature type="signal peptide" evidence="10">
    <location>
        <begin position="1"/>
        <end position="24"/>
    </location>
</feature>
<dbReference type="Pfam" id="PF00593">
    <property type="entry name" value="TonB_dep_Rec_b-barrel"/>
    <property type="match status" value="1"/>
</dbReference>
<dbReference type="GO" id="GO:0009279">
    <property type="term" value="C:cell outer membrane"/>
    <property type="evidence" value="ECO:0007669"/>
    <property type="project" value="UniProtKB-SubCell"/>
</dbReference>
<dbReference type="Gene3D" id="3.55.50.30">
    <property type="match status" value="1"/>
</dbReference>
<keyword evidence="3" id="KW-0410">Iron transport</keyword>
<dbReference type="EMBL" id="FNAK01000001">
    <property type="protein sequence ID" value="SDD39183.1"/>
    <property type="molecule type" value="Genomic_DNA"/>
</dbReference>
<dbReference type="Pfam" id="PF07660">
    <property type="entry name" value="STN"/>
    <property type="match status" value="1"/>
</dbReference>
<name>A0A1G6UCY6_9PROT</name>
<protein>
    <submittedName>
        <fullName evidence="12">TonB-dependent Receptor Plug Domain</fullName>
    </submittedName>
</protein>
<keyword evidence="4 10" id="KW-0732">Signal</keyword>
<dbReference type="InterPro" id="IPR010917">
    <property type="entry name" value="TonB_rcpt_CS"/>
</dbReference>